<dbReference type="InterPro" id="IPR053967">
    <property type="entry name" value="LlgE_F_G-like_D1"/>
</dbReference>
<keyword evidence="2" id="KW-0975">Bacterial flagellum</keyword>
<reference evidence="6 7" key="1">
    <citation type="submission" date="2023-07" db="EMBL/GenBank/DDBJ databases">
        <title>Genomic Encyclopedia of Type Strains, Phase IV (KMG-IV): sequencing the most valuable type-strain genomes for metagenomic binning, comparative biology and taxonomic classification.</title>
        <authorList>
            <person name="Goeker M."/>
        </authorList>
    </citation>
    <scope>NUCLEOTIDE SEQUENCE [LARGE SCALE GENOMIC DNA]</scope>
    <source>
        <strain evidence="6 7">DSM 17723</strain>
    </source>
</reference>
<keyword evidence="7" id="KW-1185">Reference proteome</keyword>
<feature type="domain" description="Flagellar basal-body/hook protein C-terminal" evidence="4">
    <location>
        <begin position="232"/>
        <end position="275"/>
    </location>
</feature>
<name>A0ABT9Z3D5_9BACI</name>
<gene>
    <name evidence="6" type="ORF">J2S02_003113</name>
</gene>
<evidence type="ECO:0000259" key="4">
    <source>
        <dbReference type="Pfam" id="PF06429"/>
    </source>
</evidence>
<dbReference type="Proteomes" id="UP001232245">
    <property type="component" value="Unassembled WGS sequence"/>
</dbReference>
<keyword evidence="6" id="KW-0969">Cilium</keyword>
<sequence>MLRSMITATNTMGQLQKQLDTIGHNLANIDTQGYKREQTAFSELVRQQFNNQTDAEAEIGRFGTELGITQGTGARLNSSLVFSQGTLKQTGRSLDIAFTSPNQLLQIDVDGETQYTRDGSLYLSPTADGTNRLQLTTAEGRNVLDENGNPIIFEENFKEIQISQDGTITAVPNNDNDLPQVFGLGVVQVDRPQLLVQAGNNRYSLSENLGNVQLDEIFTYLEGALRGEVSMQQGALEMSNVDLSKEMTDMMVSQRSYQMNAKTITMGDQMMGLINGVR</sequence>
<comment type="caution">
    <text evidence="6">The sequence shown here is derived from an EMBL/GenBank/DDBJ whole genome shotgun (WGS) entry which is preliminary data.</text>
</comment>
<proteinExistence type="inferred from homology"/>
<keyword evidence="6" id="KW-0282">Flagellum</keyword>
<evidence type="ECO:0000259" key="5">
    <source>
        <dbReference type="Pfam" id="PF22692"/>
    </source>
</evidence>
<dbReference type="EMBL" id="JAUSTZ010000006">
    <property type="protein sequence ID" value="MDQ0226768.1"/>
    <property type="molecule type" value="Genomic_DNA"/>
</dbReference>
<accession>A0ABT9Z3D5</accession>
<dbReference type="NCBIfam" id="TIGR03506">
    <property type="entry name" value="FlgEFG_subfam"/>
    <property type="match status" value="2"/>
</dbReference>
<dbReference type="InterPro" id="IPR020013">
    <property type="entry name" value="Flagellar_FlgE/F/G"/>
</dbReference>
<evidence type="ECO:0000313" key="7">
    <source>
        <dbReference type="Proteomes" id="UP001232245"/>
    </source>
</evidence>
<comment type="subcellular location">
    <subcellularLocation>
        <location evidence="2">Bacterial flagellum basal body</location>
    </subcellularLocation>
</comment>
<feature type="domain" description="Flagellar hook protein FlgE/F/G-like D1" evidence="5">
    <location>
        <begin position="109"/>
        <end position="170"/>
    </location>
</feature>
<feature type="domain" description="Flagellar basal body rod protein N-terminal" evidence="3">
    <location>
        <begin position="7"/>
        <end position="35"/>
    </location>
</feature>
<dbReference type="Pfam" id="PF22692">
    <property type="entry name" value="LlgE_F_G_D1"/>
    <property type="match status" value="1"/>
</dbReference>
<dbReference type="InterPro" id="IPR001444">
    <property type="entry name" value="Flag_bb_rod_N"/>
</dbReference>
<evidence type="ECO:0000256" key="1">
    <source>
        <dbReference type="ARBA" id="ARBA00009677"/>
    </source>
</evidence>
<evidence type="ECO:0000256" key="2">
    <source>
        <dbReference type="RuleBase" id="RU362116"/>
    </source>
</evidence>
<dbReference type="InterPro" id="IPR010930">
    <property type="entry name" value="Flg_bb/hook_C_dom"/>
</dbReference>
<comment type="similarity">
    <text evidence="1 2">Belongs to the flagella basal body rod proteins family.</text>
</comment>
<dbReference type="SUPFAM" id="SSF117143">
    <property type="entry name" value="Flagellar hook protein flgE"/>
    <property type="match status" value="1"/>
</dbReference>
<dbReference type="Pfam" id="PF06429">
    <property type="entry name" value="Flg_bbr_C"/>
    <property type="match status" value="1"/>
</dbReference>
<evidence type="ECO:0000313" key="6">
    <source>
        <dbReference type="EMBL" id="MDQ0226768.1"/>
    </source>
</evidence>
<dbReference type="PANTHER" id="PTHR30435:SF19">
    <property type="entry name" value="FLAGELLAR BASAL-BODY ROD PROTEIN FLGG"/>
    <property type="match status" value="1"/>
</dbReference>
<dbReference type="RefSeq" id="WP_095301555.1">
    <property type="nucleotide sequence ID" value="NZ_CADEPK010000360.1"/>
</dbReference>
<dbReference type="Pfam" id="PF00460">
    <property type="entry name" value="Flg_bb_rod"/>
    <property type="match status" value="1"/>
</dbReference>
<dbReference type="PANTHER" id="PTHR30435">
    <property type="entry name" value="FLAGELLAR PROTEIN"/>
    <property type="match status" value="1"/>
</dbReference>
<organism evidence="6 7">
    <name type="scientific">Metabacillus niabensis</name>
    <dbReference type="NCBI Taxonomy" id="324854"/>
    <lineage>
        <taxon>Bacteria</taxon>
        <taxon>Bacillati</taxon>
        <taxon>Bacillota</taxon>
        <taxon>Bacilli</taxon>
        <taxon>Bacillales</taxon>
        <taxon>Bacillaceae</taxon>
        <taxon>Metabacillus</taxon>
    </lineage>
</organism>
<keyword evidence="6" id="KW-0966">Cell projection</keyword>
<protein>
    <submittedName>
        <fullName evidence="6">Flagellar basal-body rod protein FlgG</fullName>
    </submittedName>
</protein>
<dbReference type="InterPro" id="IPR037925">
    <property type="entry name" value="FlgE/F/G-like"/>
</dbReference>
<evidence type="ECO:0000259" key="3">
    <source>
        <dbReference type="Pfam" id="PF00460"/>
    </source>
</evidence>